<dbReference type="InterPro" id="IPR053922">
    <property type="entry name" value="MKRN2OS-like_N"/>
</dbReference>
<dbReference type="AlphaFoldDB" id="A0AAD9MUB7"/>
<accession>A0AAD9MUB7</accession>
<dbReference type="EMBL" id="JAODUP010000660">
    <property type="protein sequence ID" value="KAK2145735.1"/>
    <property type="molecule type" value="Genomic_DNA"/>
</dbReference>
<dbReference type="Pfam" id="PF16044">
    <property type="entry name" value="DUF4796_C"/>
    <property type="match status" value="1"/>
</dbReference>
<feature type="domain" description="MKRN2 opposite strand protein-like C-terminal" evidence="1">
    <location>
        <begin position="41"/>
        <end position="198"/>
    </location>
</feature>
<keyword evidence="4" id="KW-1185">Reference proteome</keyword>
<dbReference type="InterPro" id="IPR053921">
    <property type="entry name" value="MKRN2OS-like_C"/>
</dbReference>
<dbReference type="Pfam" id="PF22795">
    <property type="entry name" value="DUF4796_N"/>
    <property type="match status" value="1"/>
</dbReference>
<name>A0AAD9MUB7_9ANNE</name>
<dbReference type="PANTHER" id="PTHR33963">
    <property type="entry name" value="MKRN2 OPPOSITE STRAND PROTEIN"/>
    <property type="match status" value="1"/>
</dbReference>
<evidence type="ECO:0000313" key="4">
    <source>
        <dbReference type="Proteomes" id="UP001208570"/>
    </source>
</evidence>
<reference evidence="3" key="1">
    <citation type="journal article" date="2023" name="Mol. Biol. Evol.">
        <title>Third-Generation Sequencing Reveals the Adaptive Role of the Epigenome in Three Deep-Sea Polychaetes.</title>
        <authorList>
            <person name="Perez M."/>
            <person name="Aroh O."/>
            <person name="Sun Y."/>
            <person name="Lan Y."/>
            <person name="Juniper S.K."/>
            <person name="Young C.R."/>
            <person name="Angers B."/>
            <person name="Qian P.Y."/>
        </authorList>
    </citation>
    <scope>NUCLEOTIDE SEQUENCE</scope>
    <source>
        <strain evidence="3">P08H-3</strain>
    </source>
</reference>
<evidence type="ECO:0000259" key="2">
    <source>
        <dbReference type="Pfam" id="PF22795"/>
    </source>
</evidence>
<gene>
    <name evidence="3" type="ORF">LSH36_660g02000</name>
</gene>
<dbReference type="InterPro" id="IPR032016">
    <property type="entry name" value="MKRN2OS-like"/>
</dbReference>
<protein>
    <recommendedName>
        <fullName evidence="5">MKRN2 opposite strand protein</fullName>
    </recommendedName>
</protein>
<evidence type="ECO:0000259" key="1">
    <source>
        <dbReference type="Pfam" id="PF16044"/>
    </source>
</evidence>
<organism evidence="3 4">
    <name type="scientific">Paralvinella palmiformis</name>
    <dbReference type="NCBI Taxonomy" id="53620"/>
    <lineage>
        <taxon>Eukaryota</taxon>
        <taxon>Metazoa</taxon>
        <taxon>Spiralia</taxon>
        <taxon>Lophotrochozoa</taxon>
        <taxon>Annelida</taxon>
        <taxon>Polychaeta</taxon>
        <taxon>Sedentaria</taxon>
        <taxon>Canalipalpata</taxon>
        <taxon>Terebellida</taxon>
        <taxon>Terebelliformia</taxon>
        <taxon>Alvinellidae</taxon>
        <taxon>Paralvinella</taxon>
    </lineage>
</organism>
<dbReference type="Proteomes" id="UP001208570">
    <property type="component" value="Unassembled WGS sequence"/>
</dbReference>
<sequence length="211" mass="24118">MMENDPIICFQHCESILCLSVPEQCPACSADLSKTSLQIPPFRLPSPFQDSLESPYSIVIKPTNGSFIRDYSNDEDLHVGVTDSQGIVYDYSTVGISKHESGWNQVLAILIASKENYRIASVWDLKLQEFCAYGKWQRKKYDEEINNCYTFGLEFLQLVQQHGVLGELPIENKSVFVKEMILPLTKKAAKYILLYRRLRTEGTIVQYGTYL</sequence>
<feature type="domain" description="MKRN2 opposite strand protein-like N-terminal" evidence="2">
    <location>
        <begin position="6"/>
        <end position="32"/>
    </location>
</feature>
<proteinExistence type="predicted"/>
<dbReference type="PANTHER" id="PTHR33963:SF2">
    <property type="entry name" value="MKRN2 OPPOSITE STRAND PROTEIN"/>
    <property type="match status" value="1"/>
</dbReference>
<evidence type="ECO:0000313" key="3">
    <source>
        <dbReference type="EMBL" id="KAK2145735.1"/>
    </source>
</evidence>
<evidence type="ECO:0008006" key="5">
    <source>
        <dbReference type="Google" id="ProtNLM"/>
    </source>
</evidence>
<comment type="caution">
    <text evidence="3">The sequence shown here is derived from an EMBL/GenBank/DDBJ whole genome shotgun (WGS) entry which is preliminary data.</text>
</comment>